<sequence length="376" mass="42061">METGQLIEAINHFTFHLQKQHNWQPICGINVFSCLLMAAYASDGNSRQEFLQALCLGDISIRSAARSLKEFIEDIERAGNLVNANSMWHRPDRRLTAQFQDAMQDFKVVVGAIDRDGIARFIYKATQGLIDPDVSVSSDMALMLYSCFYFKGNWKTPFDGGNTFSSTFYTFQGDSMPCDMMTMSDSFDYLETSTYQALILPYELGDMTVSQPHWAALFVLSKNPTEAGLHEAIAGVTQDPHSWSLVFEPCAPTGMDIYIPKFSLATKSDLIPSLRRMGVSSALHPSLDFWATTPREETWISNIEHMVYLKCDELGTEVAAVTECSAEDGLDEGNVHFMLDRPFWMAVFDRVSEVVLCSGVVQDVGGIDRATENYPS</sequence>
<dbReference type="Pfam" id="PF00079">
    <property type="entry name" value="Serpin"/>
    <property type="match status" value="1"/>
</dbReference>
<dbReference type="InterPro" id="IPR000215">
    <property type="entry name" value="Serpin_fam"/>
</dbReference>
<dbReference type="AlphaFoldDB" id="A0A179FMS5"/>
<dbReference type="PANTHER" id="PTHR11461:SF211">
    <property type="entry name" value="GH10112P-RELATED"/>
    <property type="match status" value="1"/>
</dbReference>
<dbReference type="InterPro" id="IPR036186">
    <property type="entry name" value="Serpin_sf"/>
</dbReference>
<keyword evidence="5" id="KW-1185">Reference proteome</keyword>
<keyword evidence="4" id="KW-0722">Serine protease inhibitor</keyword>
<dbReference type="InterPro" id="IPR023796">
    <property type="entry name" value="Serpin_dom"/>
</dbReference>
<organism evidence="4 5">
    <name type="scientific">Pochonia chlamydosporia 170</name>
    <dbReference type="NCBI Taxonomy" id="1380566"/>
    <lineage>
        <taxon>Eukaryota</taxon>
        <taxon>Fungi</taxon>
        <taxon>Dikarya</taxon>
        <taxon>Ascomycota</taxon>
        <taxon>Pezizomycotina</taxon>
        <taxon>Sordariomycetes</taxon>
        <taxon>Hypocreomycetidae</taxon>
        <taxon>Hypocreales</taxon>
        <taxon>Clavicipitaceae</taxon>
        <taxon>Pochonia</taxon>
    </lineage>
</organism>
<evidence type="ECO:0000313" key="4">
    <source>
        <dbReference type="EMBL" id="OAQ66461.1"/>
    </source>
</evidence>
<protein>
    <submittedName>
        <fullName evidence="4">Serpin (Serine protease inhibitor) domain-containing protein</fullName>
    </submittedName>
</protein>
<dbReference type="Proteomes" id="UP000078397">
    <property type="component" value="Unassembled WGS sequence"/>
</dbReference>
<evidence type="ECO:0000256" key="1">
    <source>
        <dbReference type="ARBA" id="ARBA00009500"/>
    </source>
</evidence>
<dbReference type="Gene3D" id="3.30.497.10">
    <property type="entry name" value="Antithrombin, subunit I, domain 2"/>
    <property type="match status" value="1"/>
</dbReference>
<dbReference type="STRING" id="1380566.A0A179FMS5"/>
<comment type="similarity">
    <text evidence="1 2">Belongs to the serpin family.</text>
</comment>
<name>A0A179FMS5_METCM</name>
<dbReference type="GO" id="GO:0004867">
    <property type="term" value="F:serine-type endopeptidase inhibitor activity"/>
    <property type="evidence" value="ECO:0007669"/>
    <property type="project" value="InterPro"/>
</dbReference>
<keyword evidence="4" id="KW-0646">Protease inhibitor</keyword>
<dbReference type="GeneID" id="28850777"/>
<dbReference type="InterPro" id="IPR042178">
    <property type="entry name" value="Serpin_sf_1"/>
</dbReference>
<dbReference type="KEGG" id="pchm:VFPPC_08011"/>
<dbReference type="RefSeq" id="XP_018143548.1">
    <property type="nucleotide sequence ID" value="XM_018286783.1"/>
</dbReference>
<dbReference type="SMART" id="SM00093">
    <property type="entry name" value="SERPIN"/>
    <property type="match status" value="1"/>
</dbReference>
<dbReference type="PANTHER" id="PTHR11461">
    <property type="entry name" value="SERINE PROTEASE INHIBITOR, SERPIN"/>
    <property type="match status" value="1"/>
</dbReference>
<dbReference type="Gene3D" id="2.30.39.10">
    <property type="entry name" value="Alpha-1-antitrypsin, domain 1"/>
    <property type="match status" value="1"/>
</dbReference>
<proteinExistence type="inferred from homology"/>
<evidence type="ECO:0000313" key="5">
    <source>
        <dbReference type="Proteomes" id="UP000078397"/>
    </source>
</evidence>
<dbReference type="OrthoDB" id="661148at2759"/>
<comment type="caution">
    <text evidence="4">The sequence shown here is derived from an EMBL/GenBank/DDBJ whole genome shotgun (WGS) entry which is preliminary data.</text>
</comment>
<feature type="domain" description="Serpin" evidence="3">
    <location>
        <begin position="15"/>
        <end position="364"/>
    </location>
</feature>
<reference evidence="4 5" key="1">
    <citation type="journal article" date="2016" name="PLoS Pathog.">
        <title>Biosynthesis of antibiotic leucinostatins in bio-control fungus Purpureocillium lilacinum and their inhibition on phytophthora revealed by genome mining.</title>
        <authorList>
            <person name="Wang G."/>
            <person name="Liu Z."/>
            <person name="Lin R."/>
            <person name="Li E."/>
            <person name="Mao Z."/>
            <person name="Ling J."/>
            <person name="Yang Y."/>
            <person name="Yin W.B."/>
            <person name="Xie B."/>
        </authorList>
    </citation>
    <scope>NUCLEOTIDE SEQUENCE [LARGE SCALE GENOMIC DNA]</scope>
    <source>
        <strain evidence="4">170</strain>
    </source>
</reference>
<accession>A0A179FMS5</accession>
<gene>
    <name evidence="4" type="ORF">VFPPC_08011</name>
</gene>
<dbReference type="SUPFAM" id="SSF56574">
    <property type="entry name" value="Serpins"/>
    <property type="match status" value="1"/>
</dbReference>
<evidence type="ECO:0000259" key="3">
    <source>
        <dbReference type="SMART" id="SM00093"/>
    </source>
</evidence>
<dbReference type="EMBL" id="LSBJ02000004">
    <property type="protein sequence ID" value="OAQ66461.1"/>
    <property type="molecule type" value="Genomic_DNA"/>
</dbReference>
<evidence type="ECO:0000256" key="2">
    <source>
        <dbReference type="RuleBase" id="RU000411"/>
    </source>
</evidence>
<dbReference type="InterPro" id="IPR042185">
    <property type="entry name" value="Serpin_sf_2"/>
</dbReference>